<evidence type="ECO:0000313" key="1">
    <source>
        <dbReference type="EMBL" id="HIZ21551.1"/>
    </source>
</evidence>
<gene>
    <name evidence="1" type="ORF">IAA21_01965</name>
</gene>
<comment type="caution">
    <text evidence="1">The sequence shown here is derived from an EMBL/GenBank/DDBJ whole genome shotgun (WGS) entry which is preliminary data.</text>
</comment>
<dbReference type="Pfam" id="PF18941">
    <property type="entry name" value="DUF5688"/>
    <property type="match status" value="1"/>
</dbReference>
<protein>
    <submittedName>
        <fullName evidence="1">Uncharacterized protein</fullName>
    </submittedName>
</protein>
<dbReference type="InterPro" id="IPR043743">
    <property type="entry name" value="DUF5688"/>
</dbReference>
<proteinExistence type="predicted"/>
<organism evidence="1 2">
    <name type="scientific">Candidatus Blautia faecigallinarum</name>
    <dbReference type="NCBI Taxonomy" id="2838488"/>
    <lineage>
        <taxon>Bacteria</taxon>
        <taxon>Bacillati</taxon>
        <taxon>Bacillota</taxon>
        <taxon>Clostridia</taxon>
        <taxon>Lachnospirales</taxon>
        <taxon>Lachnospiraceae</taxon>
        <taxon>Blautia</taxon>
    </lineage>
</organism>
<accession>A0A9D2DR18</accession>
<dbReference type="Proteomes" id="UP000824041">
    <property type="component" value="Unassembled WGS sequence"/>
</dbReference>
<name>A0A9D2DR18_9FIRM</name>
<reference evidence="1" key="1">
    <citation type="journal article" date="2021" name="PeerJ">
        <title>Extensive microbial diversity within the chicken gut microbiome revealed by metagenomics and culture.</title>
        <authorList>
            <person name="Gilroy R."/>
            <person name="Ravi A."/>
            <person name="Getino M."/>
            <person name="Pursley I."/>
            <person name="Horton D.L."/>
            <person name="Alikhan N.F."/>
            <person name="Baker D."/>
            <person name="Gharbi K."/>
            <person name="Hall N."/>
            <person name="Watson M."/>
            <person name="Adriaenssens E.M."/>
            <person name="Foster-Nyarko E."/>
            <person name="Jarju S."/>
            <person name="Secka A."/>
            <person name="Antonio M."/>
            <person name="Oren A."/>
            <person name="Chaudhuri R.R."/>
            <person name="La Ragione R."/>
            <person name="Hildebrand F."/>
            <person name="Pallen M.J."/>
        </authorList>
    </citation>
    <scope>NUCLEOTIDE SEQUENCE</scope>
    <source>
        <strain evidence="1">14324</strain>
    </source>
</reference>
<evidence type="ECO:0000313" key="2">
    <source>
        <dbReference type="Proteomes" id="UP000824041"/>
    </source>
</evidence>
<sequence length="308" mass="35909">MNYEYEDFVELLRRMVMAALELKEEQIFFVKGEEKVPFEEDRLFVRCEEQESACEICGLHTRDAYEKYKNGLSLEEITGKMVQAVRQIENAGYLGKILDAADYEKTKDKLFIRLINIEKNKQDLDHAVYKSIGDIALVLYMKVEETKERLASVKIRKEFLDGWKQEPDQVFSDALLNTYYNSPPRIYRWEAMVWNPEYEGENFMDILTECQLKKNAMGNCLSTVKRTNGAVAVFLPGVAKRLAYLLGGSFYMVFTSVHEVMIHIDTMVDPEDLKEVLYSTIQETTPPEDILTYKIYHYDKDTECFSCL</sequence>
<dbReference type="EMBL" id="DXBU01000023">
    <property type="protein sequence ID" value="HIZ21551.1"/>
    <property type="molecule type" value="Genomic_DNA"/>
</dbReference>
<dbReference type="AlphaFoldDB" id="A0A9D2DR18"/>
<reference evidence="1" key="2">
    <citation type="submission" date="2021-04" db="EMBL/GenBank/DDBJ databases">
        <authorList>
            <person name="Gilroy R."/>
        </authorList>
    </citation>
    <scope>NUCLEOTIDE SEQUENCE</scope>
    <source>
        <strain evidence="1">14324</strain>
    </source>
</reference>